<name>A0A8S1KZX0_9CILI</name>
<keyword evidence="2" id="KW-1185">Reference proteome</keyword>
<accession>A0A8S1KZX0</accession>
<proteinExistence type="predicted"/>
<comment type="caution">
    <text evidence="1">The sequence shown here is derived from an EMBL/GenBank/DDBJ whole genome shotgun (WGS) entry which is preliminary data.</text>
</comment>
<sequence length="121" mass="14228">MNFLNTQSQFNISRKSMPRPLISRQITREKSQPSINSITPQTKFRISNTNQQMNREKIQKANGNYFSQHDDTSGSTKMSKAHTQSLLKKNEIEFKQTLFDQEDREEELQFTQLCQTLEKLL</sequence>
<dbReference type="EMBL" id="CAJJDN010000015">
    <property type="protein sequence ID" value="CAD8061260.1"/>
    <property type="molecule type" value="Genomic_DNA"/>
</dbReference>
<dbReference type="AlphaFoldDB" id="A0A8S1KZX0"/>
<evidence type="ECO:0000313" key="1">
    <source>
        <dbReference type="EMBL" id="CAD8061260.1"/>
    </source>
</evidence>
<protein>
    <submittedName>
        <fullName evidence="1">Uncharacterized protein</fullName>
    </submittedName>
</protein>
<evidence type="ECO:0000313" key="2">
    <source>
        <dbReference type="Proteomes" id="UP000692954"/>
    </source>
</evidence>
<organism evidence="1 2">
    <name type="scientific">Paramecium sonneborni</name>
    <dbReference type="NCBI Taxonomy" id="65129"/>
    <lineage>
        <taxon>Eukaryota</taxon>
        <taxon>Sar</taxon>
        <taxon>Alveolata</taxon>
        <taxon>Ciliophora</taxon>
        <taxon>Intramacronucleata</taxon>
        <taxon>Oligohymenophorea</taxon>
        <taxon>Peniculida</taxon>
        <taxon>Parameciidae</taxon>
        <taxon>Paramecium</taxon>
    </lineage>
</organism>
<gene>
    <name evidence="1" type="ORF">PSON_ATCC_30995.1.T0150213</name>
</gene>
<dbReference type="Proteomes" id="UP000692954">
    <property type="component" value="Unassembled WGS sequence"/>
</dbReference>
<reference evidence="1" key="1">
    <citation type="submission" date="2021-01" db="EMBL/GenBank/DDBJ databases">
        <authorList>
            <consortium name="Genoscope - CEA"/>
            <person name="William W."/>
        </authorList>
    </citation>
    <scope>NUCLEOTIDE SEQUENCE</scope>
</reference>